<organism evidence="1">
    <name type="scientific">viral metagenome</name>
    <dbReference type="NCBI Taxonomy" id="1070528"/>
    <lineage>
        <taxon>unclassified sequences</taxon>
        <taxon>metagenomes</taxon>
        <taxon>organismal metagenomes</taxon>
    </lineage>
</organism>
<evidence type="ECO:0000313" key="1">
    <source>
        <dbReference type="EMBL" id="QHS78046.1"/>
    </source>
</evidence>
<proteinExistence type="predicted"/>
<accession>A0A6C0AED1</accession>
<dbReference type="AlphaFoldDB" id="A0A6C0AED1"/>
<reference evidence="1" key="1">
    <citation type="journal article" date="2020" name="Nature">
        <title>Giant virus diversity and host interactions through global metagenomics.</title>
        <authorList>
            <person name="Schulz F."/>
            <person name="Roux S."/>
            <person name="Paez-Espino D."/>
            <person name="Jungbluth S."/>
            <person name="Walsh D.A."/>
            <person name="Denef V.J."/>
            <person name="McMahon K.D."/>
            <person name="Konstantinidis K.T."/>
            <person name="Eloe-Fadrosh E.A."/>
            <person name="Kyrpides N.C."/>
            <person name="Woyke T."/>
        </authorList>
    </citation>
    <scope>NUCLEOTIDE SEQUENCE</scope>
    <source>
        <strain evidence="1">GVMAG-S-1021933-23</strain>
    </source>
</reference>
<protein>
    <submittedName>
        <fullName evidence="1">Uncharacterized protein</fullName>
    </submittedName>
</protein>
<dbReference type="EMBL" id="MN740594">
    <property type="protein sequence ID" value="QHS78046.1"/>
    <property type="molecule type" value="Genomic_DNA"/>
</dbReference>
<name>A0A6C0AED1_9ZZZZ</name>
<sequence length="56" mass="6703">MIVLLLNLKDIKFNKYVDNTEIDMLNRNDDEMVKNLLKGEDTSNMPENFRNILIRF</sequence>